<sequence>MNNIVDVSDTSEGSHMDMFPPQAQVAIEQLISREMLNENQANCRSCTVPEAIITKFLTEEIEDKFLARVIKDIEEASNVEKVIKRVYIQILESMLYDKYLYEENGSFSEADLIVKIDTESKMDLRIFHTNRPSPDIMVNEFAKASKESKYYSISTRENQSWSPSRISRSM</sequence>
<gene>
    <name evidence="1" type="ORF">FB192DRAFT_1276885</name>
</gene>
<protein>
    <submittedName>
        <fullName evidence="1">Uncharacterized protein</fullName>
    </submittedName>
</protein>
<evidence type="ECO:0000313" key="2">
    <source>
        <dbReference type="Proteomes" id="UP000469890"/>
    </source>
</evidence>
<evidence type="ECO:0000313" key="1">
    <source>
        <dbReference type="EMBL" id="KAF1805422.1"/>
    </source>
</evidence>
<proteinExistence type="predicted"/>
<dbReference type="EMBL" id="JAAECE010000002">
    <property type="protein sequence ID" value="KAF1805422.1"/>
    <property type="molecule type" value="Genomic_DNA"/>
</dbReference>
<comment type="caution">
    <text evidence="1">The sequence shown here is derived from an EMBL/GenBank/DDBJ whole genome shotgun (WGS) entry which is preliminary data.</text>
</comment>
<organism evidence="1 2">
    <name type="scientific">Mucor circinelloides f. lusitanicus</name>
    <name type="common">Mucor racemosus var. lusitanicus</name>
    <dbReference type="NCBI Taxonomy" id="29924"/>
    <lineage>
        <taxon>Eukaryota</taxon>
        <taxon>Fungi</taxon>
        <taxon>Fungi incertae sedis</taxon>
        <taxon>Mucoromycota</taxon>
        <taxon>Mucoromycotina</taxon>
        <taxon>Mucoromycetes</taxon>
        <taxon>Mucorales</taxon>
        <taxon>Mucorineae</taxon>
        <taxon>Mucoraceae</taxon>
        <taxon>Mucor</taxon>
    </lineage>
</organism>
<dbReference type="Proteomes" id="UP000469890">
    <property type="component" value="Unassembled WGS sequence"/>
</dbReference>
<name>A0A8H4BN41_MUCCL</name>
<reference evidence="1 2" key="1">
    <citation type="submission" date="2019-09" db="EMBL/GenBank/DDBJ databases">
        <authorList>
            <consortium name="DOE Joint Genome Institute"/>
            <person name="Mondo S.J."/>
            <person name="Navarro-Mendoza M.I."/>
            <person name="Perez-Arques C."/>
            <person name="Panchal S."/>
            <person name="Nicolas F.E."/>
            <person name="Ganguly P."/>
            <person name="Pangilinan J."/>
            <person name="Grigoriev I."/>
            <person name="Heitman J."/>
            <person name="Sanya K."/>
            <person name="Garre V."/>
        </authorList>
    </citation>
    <scope>NUCLEOTIDE SEQUENCE [LARGE SCALE GENOMIC DNA]</scope>
    <source>
        <strain evidence="1 2">MU402</strain>
    </source>
</reference>
<dbReference type="AlphaFoldDB" id="A0A8H4BN41"/>
<accession>A0A8H4BN41</accession>